<dbReference type="GO" id="GO:0008311">
    <property type="term" value="F:double-stranded DNA 3'-5' DNA exonuclease activity"/>
    <property type="evidence" value="ECO:0007669"/>
    <property type="project" value="TreeGrafter"/>
</dbReference>
<feature type="binding site" evidence="6">
    <location>
        <position position="166"/>
    </location>
    <ligand>
        <name>Mg(2+)</name>
        <dbReference type="ChEBI" id="CHEBI:18420"/>
        <label>1</label>
    </ligand>
</feature>
<feature type="site" description="Transition state stabilizer" evidence="7">
    <location>
        <position position="166"/>
    </location>
</feature>
<evidence type="ECO:0000313" key="10">
    <source>
        <dbReference type="Proteomes" id="UP000051096"/>
    </source>
</evidence>
<dbReference type="InterPro" id="IPR036691">
    <property type="entry name" value="Endo/exonu/phosph_ase_sf"/>
</dbReference>
<evidence type="ECO:0000256" key="3">
    <source>
        <dbReference type="ARBA" id="ARBA00022801"/>
    </source>
</evidence>
<dbReference type="EMBL" id="LJUO01000160">
    <property type="protein sequence ID" value="KPK68597.1"/>
    <property type="molecule type" value="Genomic_DNA"/>
</dbReference>
<evidence type="ECO:0000256" key="2">
    <source>
        <dbReference type="ARBA" id="ARBA00022723"/>
    </source>
</evidence>
<dbReference type="NCBIfam" id="TIGR00633">
    <property type="entry name" value="xth"/>
    <property type="match status" value="1"/>
</dbReference>
<dbReference type="NCBIfam" id="TIGR00195">
    <property type="entry name" value="exoDNase_III"/>
    <property type="match status" value="1"/>
</dbReference>
<feature type="domain" description="Endonuclease/exonuclease/phosphatase" evidence="8">
    <location>
        <begin position="20"/>
        <end position="261"/>
    </location>
</feature>
<keyword evidence="2 6" id="KW-0479">Metal-binding</keyword>
<evidence type="ECO:0000259" key="8">
    <source>
        <dbReference type="Pfam" id="PF03372"/>
    </source>
</evidence>
<comment type="similarity">
    <text evidence="1">Belongs to the DNA repair enzymes AP/ExoA family.</text>
</comment>
<dbReference type="InterPro" id="IPR020847">
    <property type="entry name" value="AP_endonuclease_F1_BS"/>
</dbReference>
<comment type="caution">
    <text evidence="9">The sequence shown here is derived from an EMBL/GenBank/DDBJ whole genome shotgun (WGS) entry which is preliminary data.</text>
</comment>
<dbReference type="PANTHER" id="PTHR22748">
    <property type="entry name" value="AP ENDONUCLEASE"/>
    <property type="match status" value="1"/>
</dbReference>
<feature type="binding site" evidence="6">
    <location>
        <position position="164"/>
    </location>
    <ligand>
        <name>Mg(2+)</name>
        <dbReference type="ChEBI" id="CHEBI:18420"/>
        <label>1</label>
    </ligand>
</feature>
<evidence type="ECO:0000256" key="4">
    <source>
        <dbReference type="ARBA" id="ARBA00022842"/>
    </source>
</evidence>
<feature type="binding site" evidence="6">
    <location>
        <position position="51"/>
    </location>
    <ligand>
        <name>Mg(2+)</name>
        <dbReference type="ChEBI" id="CHEBI:18420"/>
        <label>1</label>
    </ligand>
</feature>
<dbReference type="Gene3D" id="3.60.10.10">
    <property type="entry name" value="Endonuclease/exonuclease/phosphatase"/>
    <property type="match status" value="1"/>
</dbReference>
<gene>
    <name evidence="9" type="ORF">AMJ87_11675</name>
</gene>
<dbReference type="PATRIC" id="fig|1703780.3.peg.1880"/>
<evidence type="ECO:0000313" key="9">
    <source>
        <dbReference type="EMBL" id="KPK68597.1"/>
    </source>
</evidence>
<evidence type="ECO:0000256" key="1">
    <source>
        <dbReference type="ARBA" id="ARBA00007092"/>
    </source>
</evidence>
<dbReference type="GO" id="GO:0006284">
    <property type="term" value="P:base-excision repair"/>
    <property type="evidence" value="ECO:0007669"/>
    <property type="project" value="TreeGrafter"/>
</dbReference>
<dbReference type="GO" id="GO:0008081">
    <property type="term" value="F:phosphoric diester hydrolase activity"/>
    <property type="evidence" value="ECO:0007669"/>
    <property type="project" value="TreeGrafter"/>
</dbReference>
<feature type="binding site" evidence="6">
    <location>
        <position position="261"/>
    </location>
    <ligand>
        <name>Mg(2+)</name>
        <dbReference type="ChEBI" id="CHEBI:18420"/>
        <label>1</label>
    </ligand>
</feature>
<organism evidence="9 10">
    <name type="scientific">candidate division WOR_3 bacterium SM23_60</name>
    <dbReference type="NCBI Taxonomy" id="1703780"/>
    <lineage>
        <taxon>Bacteria</taxon>
        <taxon>Bacteria division WOR-3</taxon>
    </lineage>
</organism>
<dbReference type="GO" id="GO:0003906">
    <property type="term" value="F:DNA-(apurinic or apyrimidinic site) endonuclease activity"/>
    <property type="evidence" value="ECO:0007669"/>
    <property type="project" value="TreeGrafter"/>
</dbReference>
<keyword evidence="3" id="KW-0378">Hydrolase</keyword>
<sequence>MLATCFLPQQVHGVRKTKVLSWNVNGLRAVMKKGFVGWLLREKPDILCIQETKAQEHQILQELQNLPEYSTYFSSAVRKGYSGVGLFTRTSPEKVFTEMGVTRFDVEGRFLRADYPDFTLLNVYVPNGKASKKRLQYKMDFYSAFLNYILHLEPKAQRLVICGDVNTAHKEIDSARPKQNMKISGFLPEERAWIDTFLAHGFLDTFRLFTAEGGNYTWWDYKTRARDRNIGWRIDYFFINRAARKNVTSAFILPEIPGSDHCPIGIEMTWSKRRRQ</sequence>
<protein>
    <submittedName>
        <fullName evidence="9">Exodeoxyribonuclease III</fullName>
    </submittedName>
</protein>
<keyword evidence="4 6" id="KW-0460">Magnesium</keyword>
<feature type="binding site" evidence="6">
    <location>
        <position position="23"/>
    </location>
    <ligand>
        <name>Mg(2+)</name>
        <dbReference type="ChEBI" id="CHEBI:18420"/>
        <label>1</label>
    </ligand>
</feature>
<name>A0A0S8G6M1_UNCW3</name>
<evidence type="ECO:0000256" key="5">
    <source>
        <dbReference type="PIRSR" id="PIRSR604808-1"/>
    </source>
</evidence>
<proteinExistence type="inferred from homology"/>
<dbReference type="GO" id="GO:0046872">
    <property type="term" value="F:metal ion binding"/>
    <property type="evidence" value="ECO:0007669"/>
    <property type="project" value="UniProtKB-KW"/>
</dbReference>
<feature type="active site" description="Proton acceptor" evidence="5">
    <location>
        <position position="261"/>
    </location>
</feature>
<feature type="active site" description="Proton donor/acceptor" evidence="5">
    <location>
        <position position="164"/>
    </location>
</feature>
<dbReference type="PANTHER" id="PTHR22748:SF6">
    <property type="entry name" value="DNA-(APURINIC OR APYRIMIDINIC SITE) ENDONUCLEASE"/>
    <property type="match status" value="1"/>
</dbReference>
<feature type="active site" evidence="5">
    <location>
        <position position="124"/>
    </location>
</feature>
<dbReference type="Pfam" id="PF03372">
    <property type="entry name" value="Exo_endo_phos"/>
    <property type="match status" value="1"/>
</dbReference>
<dbReference type="InterPro" id="IPR005135">
    <property type="entry name" value="Endo/exonuclease/phosphatase"/>
</dbReference>
<comment type="cofactor">
    <cofactor evidence="6">
        <name>Mg(2+)</name>
        <dbReference type="ChEBI" id="CHEBI:18420"/>
    </cofactor>
    <cofactor evidence="6">
        <name>Mn(2+)</name>
        <dbReference type="ChEBI" id="CHEBI:29035"/>
    </cofactor>
    <text evidence="6">Probably binds two magnesium or manganese ions per subunit.</text>
</comment>
<dbReference type="GO" id="GO:0003677">
    <property type="term" value="F:DNA binding"/>
    <property type="evidence" value="ECO:0007669"/>
    <property type="project" value="InterPro"/>
</dbReference>
<feature type="site" description="Interaction with DNA substrate" evidence="7">
    <location>
        <position position="261"/>
    </location>
</feature>
<evidence type="ECO:0000256" key="6">
    <source>
        <dbReference type="PIRSR" id="PIRSR604808-2"/>
    </source>
</evidence>
<dbReference type="PROSITE" id="PS00726">
    <property type="entry name" value="AP_NUCLEASE_F1_1"/>
    <property type="match status" value="1"/>
</dbReference>
<keyword evidence="6" id="KW-0464">Manganese</keyword>
<dbReference type="InterPro" id="IPR004808">
    <property type="entry name" value="AP_endonuc_1"/>
</dbReference>
<reference evidence="9 10" key="1">
    <citation type="journal article" date="2015" name="Microbiome">
        <title>Genomic resolution of linkages in carbon, nitrogen, and sulfur cycling among widespread estuary sediment bacteria.</title>
        <authorList>
            <person name="Baker B.J."/>
            <person name="Lazar C.S."/>
            <person name="Teske A.P."/>
            <person name="Dick G.J."/>
        </authorList>
    </citation>
    <scope>NUCLEOTIDE SEQUENCE [LARGE SCALE GENOMIC DNA]</scope>
    <source>
        <strain evidence="9">SM23_60</strain>
    </source>
</reference>
<dbReference type="SUPFAM" id="SSF56219">
    <property type="entry name" value="DNase I-like"/>
    <property type="match status" value="1"/>
</dbReference>
<feature type="site" description="Important for catalytic activity" evidence="7">
    <location>
        <position position="235"/>
    </location>
</feature>
<dbReference type="AlphaFoldDB" id="A0A0S8G6M1"/>
<evidence type="ECO:0000256" key="7">
    <source>
        <dbReference type="PIRSR" id="PIRSR604808-3"/>
    </source>
</evidence>
<dbReference type="FunFam" id="3.60.10.10:FF:000026">
    <property type="entry name" value="Exodeoxyribonuclease III"/>
    <property type="match status" value="1"/>
</dbReference>
<accession>A0A0S8G6M1</accession>
<feature type="binding site" evidence="6">
    <location>
        <position position="260"/>
    </location>
    <ligand>
        <name>Mg(2+)</name>
        <dbReference type="ChEBI" id="CHEBI:18420"/>
        <label>1</label>
    </ligand>
</feature>
<dbReference type="Proteomes" id="UP000051096">
    <property type="component" value="Unassembled WGS sequence"/>
</dbReference>
<dbReference type="PROSITE" id="PS51435">
    <property type="entry name" value="AP_NUCLEASE_F1_4"/>
    <property type="match status" value="1"/>
</dbReference>